<protein>
    <submittedName>
        <fullName evidence="1">Uncharacterized protein</fullName>
    </submittedName>
</protein>
<sequence length="151" mass="16719">MASTNDEVNLKLRDELQILTLIDMKASDNDIYWYIPDGSAVKFPTPVAAGASAGVSRRDLIEAKDTQEEVFGCYCQNSYSGTYINTNAAQQYDSVDGTVLGHYSYCFGDDESCELQCGVSNLEVLSAINKIPDCRARIVSGTYEAQVRYRR</sequence>
<gene>
    <name evidence="1" type="ORF">GOMPHAMPRED_006269</name>
</gene>
<dbReference type="AlphaFoldDB" id="A0A8H3HZA0"/>
<reference evidence="1" key="1">
    <citation type="submission" date="2021-03" db="EMBL/GenBank/DDBJ databases">
        <authorList>
            <person name="Tagirdzhanova G."/>
        </authorList>
    </citation>
    <scope>NUCLEOTIDE SEQUENCE</scope>
</reference>
<organism evidence="1 2">
    <name type="scientific">Gomphillus americanus</name>
    <dbReference type="NCBI Taxonomy" id="1940652"/>
    <lineage>
        <taxon>Eukaryota</taxon>
        <taxon>Fungi</taxon>
        <taxon>Dikarya</taxon>
        <taxon>Ascomycota</taxon>
        <taxon>Pezizomycotina</taxon>
        <taxon>Lecanoromycetes</taxon>
        <taxon>OSLEUM clade</taxon>
        <taxon>Ostropomycetidae</taxon>
        <taxon>Ostropales</taxon>
        <taxon>Graphidaceae</taxon>
        <taxon>Gomphilloideae</taxon>
        <taxon>Gomphillus</taxon>
    </lineage>
</organism>
<accession>A0A8H3HZA0</accession>
<dbReference type="Proteomes" id="UP000664169">
    <property type="component" value="Unassembled WGS sequence"/>
</dbReference>
<evidence type="ECO:0000313" key="2">
    <source>
        <dbReference type="Proteomes" id="UP000664169"/>
    </source>
</evidence>
<proteinExistence type="predicted"/>
<evidence type="ECO:0000313" key="1">
    <source>
        <dbReference type="EMBL" id="CAF9908692.1"/>
    </source>
</evidence>
<name>A0A8H3HZA0_9LECA</name>
<dbReference type="EMBL" id="CAJPDQ010000004">
    <property type="protein sequence ID" value="CAF9908692.1"/>
    <property type="molecule type" value="Genomic_DNA"/>
</dbReference>
<comment type="caution">
    <text evidence="1">The sequence shown here is derived from an EMBL/GenBank/DDBJ whole genome shotgun (WGS) entry which is preliminary data.</text>
</comment>
<keyword evidence="2" id="KW-1185">Reference proteome</keyword>